<accession>A0A8H6XZ71</accession>
<dbReference type="Proteomes" id="UP000620124">
    <property type="component" value="Unassembled WGS sequence"/>
</dbReference>
<keyword evidence="1" id="KW-0732">Signal</keyword>
<evidence type="ECO:0000313" key="3">
    <source>
        <dbReference type="Proteomes" id="UP000620124"/>
    </source>
</evidence>
<dbReference type="EMBL" id="JACAZI010000011">
    <property type="protein sequence ID" value="KAF7348967.1"/>
    <property type="molecule type" value="Genomic_DNA"/>
</dbReference>
<name>A0A8H6XZ71_9AGAR</name>
<proteinExistence type="predicted"/>
<dbReference type="AlphaFoldDB" id="A0A8H6XZ71"/>
<feature type="signal peptide" evidence="1">
    <location>
        <begin position="1"/>
        <end position="27"/>
    </location>
</feature>
<sequence>MNIFAITTHLRALTLVCCYLKPSGLSASTPVPLAQPALASIDTLEICRCRLMLDILQWVATHPIAISTLKIKSDDDRYLAYILDNQLGLSVANISLALEPSEDTSTFPRLQGILAFQSVHIEISIWADGRDELRGTMQELGLSLSSIFQPLESKSRSVHLDMQLQLQLSVLSETDETVWETIDQVVKAGSVASIMKIRSRCLGAEKQRLEYVLS</sequence>
<protein>
    <submittedName>
        <fullName evidence="2">Uncharacterized protein</fullName>
    </submittedName>
</protein>
<dbReference type="OrthoDB" id="3001075at2759"/>
<keyword evidence="3" id="KW-1185">Reference proteome</keyword>
<reference evidence="2" key="1">
    <citation type="submission" date="2020-05" db="EMBL/GenBank/DDBJ databases">
        <title>Mycena genomes resolve the evolution of fungal bioluminescence.</title>
        <authorList>
            <person name="Tsai I.J."/>
        </authorList>
    </citation>
    <scope>NUCLEOTIDE SEQUENCE</scope>
    <source>
        <strain evidence="2">CCC161011</strain>
    </source>
</reference>
<evidence type="ECO:0000313" key="2">
    <source>
        <dbReference type="EMBL" id="KAF7348967.1"/>
    </source>
</evidence>
<evidence type="ECO:0000256" key="1">
    <source>
        <dbReference type="SAM" id="SignalP"/>
    </source>
</evidence>
<comment type="caution">
    <text evidence="2">The sequence shown here is derived from an EMBL/GenBank/DDBJ whole genome shotgun (WGS) entry which is preliminary data.</text>
</comment>
<feature type="chain" id="PRO_5034007940" evidence="1">
    <location>
        <begin position="28"/>
        <end position="214"/>
    </location>
</feature>
<organism evidence="2 3">
    <name type="scientific">Mycena venus</name>
    <dbReference type="NCBI Taxonomy" id="2733690"/>
    <lineage>
        <taxon>Eukaryota</taxon>
        <taxon>Fungi</taxon>
        <taxon>Dikarya</taxon>
        <taxon>Basidiomycota</taxon>
        <taxon>Agaricomycotina</taxon>
        <taxon>Agaricomycetes</taxon>
        <taxon>Agaricomycetidae</taxon>
        <taxon>Agaricales</taxon>
        <taxon>Marasmiineae</taxon>
        <taxon>Mycenaceae</taxon>
        <taxon>Mycena</taxon>
    </lineage>
</organism>
<gene>
    <name evidence="2" type="ORF">MVEN_01417600</name>
</gene>